<gene>
    <name evidence="1" type="ORF">LCGC14_2428740</name>
</gene>
<organism evidence="1">
    <name type="scientific">marine sediment metagenome</name>
    <dbReference type="NCBI Taxonomy" id="412755"/>
    <lineage>
        <taxon>unclassified sequences</taxon>
        <taxon>metagenomes</taxon>
        <taxon>ecological metagenomes</taxon>
    </lineage>
</organism>
<sequence length="48" mass="5512">MITKSEQKYMNNCLNVNIDCIDRLLSDDSNGILADMMYNTSCQFTGRM</sequence>
<proteinExistence type="predicted"/>
<name>A0A0F9BML4_9ZZZZ</name>
<accession>A0A0F9BML4</accession>
<dbReference type="EMBL" id="LAZR01037099">
    <property type="protein sequence ID" value="KKL23104.1"/>
    <property type="molecule type" value="Genomic_DNA"/>
</dbReference>
<comment type="caution">
    <text evidence="1">The sequence shown here is derived from an EMBL/GenBank/DDBJ whole genome shotgun (WGS) entry which is preliminary data.</text>
</comment>
<reference evidence="1" key="1">
    <citation type="journal article" date="2015" name="Nature">
        <title>Complex archaea that bridge the gap between prokaryotes and eukaryotes.</title>
        <authorList>
            <person name="Spang A."/>
            <person name="Saw J.H."/>
            <person name="Jorgensen S.L."/>
            <person name="Zaremba-Niedzwiedzka K."/>
            <person name="Martijn J."/>
            <person name="Lind A.E."/>
            <person name="van Eijk R."/>
            <person name="Schleper C."/>
            <person name="Guy L."/>
            <person name="Ettema T.J."/>
        </authorList>
    </citation>
    <scope>NUCLEOTIDE SEQUENCE</scope>
</reference>
<dbReference type="AlphaFoldDB" id="A0A0F9BML4"/>
<evidence type="ECO:0000313" key="1">
    <source>
        <dbReference type="EMBL" id="KKL23104.1"/>
    </source>
</evidence>
<protein>
    <submittedName>
        <fullName evidence="1">Uncharacterized protein</fullName>
    </submittedName>
</protein>